<feature type="region of interest" description="Disordered" evidence="1">
    <location>
        <begin position="1"/>
        <end position="21"/>
    </location>
</feature>
<accession>A0A8S2E8X2</accession>
<evidence type="ECO:0000313" key="4">
    <source>
        <dbReference type="Proteomes" id="UP000677228"/>
    </source>
</evidence>
<feature type="compositionally biased region" description="Polar residues" evidence="1">
    <location>
        <begin position="43"/>
        <end position="55"/>
    </location>
</feature>
<feature type="region of interest" description="Disordered" evidence="1">
    <location>
        <begin position="36"/>
        <end position="55"/>
    </location>
</feature>
<dbReference type="Proteomes" id="UP000677228">
    <property type="component" value="Unassembled WGS sequence"/>
</dbReference>
<dbReference type="EMBL" id="CAJOBA010033955">
    <property type="protein sequence ID" value="CAF3974925.1"/>
    <property type="molecule type" value="Genomic_DNA"/>
</dbReference>
<evidence type="ECO:0000313" key="3">
    <source>
        <dbReference type="EMBL" id="CAF3974925.1"/>
    </source>
</evidence>
<evidence type="ECO:0000256" key="1">
    <source>
        <dbReference type="SAM" id="MobiDB-lite"/>
    </source>
</evidence>
<dbReference type="EMBL" id="CAJNOK010012431">
    <property type="protein sequence ID" value="CAF1163252.1"/>
    <property type="molecule type" value="Genomic_DNA"/>
</dbReference>
<dbReference type="Proteomes" id="UP000682733">
    <property type="component" value="Unassembled WGS sequence"/>
</dbReference>
<gene>
    <name evidence="2" type="ORF">OVA965_LOCUS22198</name>
    <name evidence="3" type="ORF">TMI583_LOCUS22913</name>
</gene>
<proteinExistence type="predicted"/>
<feature type="compositionally biased region" description="Low complexity" evidence="1">
    <location>
        <begin position="9"/>
        <end position="20"/>
    </location>
</feature>
<sequence>MAPNDDDWPPSTDTWDITPTRSPSFFEQLNAVITRHQAKRQTAHTPSSVSTQDPTLSTPLFDLSLDRVYQAQLNDPDIQEKVELLRKHPSQLSLEIKNGILCKLLPRGKIKRALPYIPKALIKDILFTHHDHPLAGHFGTIDDYIRSCHQCARFNIQRQKPPGLLQPIEPPDESFQLAFGRLPRNPFDSPRPDFKFRRPNDYWLHVQRFRAYATQMARRNIQHQQQLSKQRYDLNRNSSSYNIGDLVWFKVLVGRCKLDERFRGPFQITRQLNSLNYTLDDGTTTFTTHVNNLLPVYERQV</sequence>
<protein>
    <recommendedName>
        <fullName evidence="5">Integrase zinc-binding domain-containing protein</fullName>
    </recommendedName>
</protein>
<reference evidence="2" key="1">
    <citation type="submission" date="2021-02" db="EMBL/GenBank/DDBJ databases">
        <authorList>
            <person name="Nowell W R."/>
        </authorList>
    </citation>
    <scope>NUCLEOTIDE SEQUENCE</scope>
</reference>
<dbReference type="AlphaFoldDB" id="A0A8S2E8X2"/>
<name>A0A8S2E8X2_9BILA</name>
<evidence type="ECO:0008006" key="5">
    <source>
        <dbReference type="Google" id="ProtNLM"/>
    </source>
</evidence>
<comment type="caution">
    <text evidence="2">The sequence shown here is derived from an EMBL/GenBank/DDBJ whole genome shotgun (WGS) entry which is preliminary data.</text>
</comment>
<evidence type="ECO:0000313" key="2">
    <source>
        <dbReference type="EMBL" id="CAF1163252.1"/>
    </source>
</evidence>
<organism evidence="2 4">
    <name type="scientific">Didymodactylos carnosus</name>
    <dbReference type="NCBI Taxonomy" id="1234261"/>
    <lineage>
        <taxon>Eukaryota</taxon>
        <taxon>Metazoa</taxon>
        <taxon>Spiralia</taxon>
        <taxon>Gnathifera</taxon>
        <taxon>Rotifera</taxon>
        <taxon>Eurotatoria</taxon>
        <taxon>Bdelloidea</taxon>
        <taxon>Philodinida</taxon>
        <taxon>Philodinidae</taxon>
        <taxon>Didymodactylos</taxon>
    </lineage>
</organism>